<dbReference type="GeneID" id="66118354"/>
<feature type="domain" description="SCP" evidence="3">
    <location>
        <begin position="332"/>
        <end position="451"/>
    </location>
</feature>
<proteinExistence type="predicted"/>
<keyword evidence="2" id="KW-0732">Signal</keyword>
<dbReference type="SMART" id="SM00198">
    <property type="entry name" value="SCP"/>
    <property type="match status" value="1"/>
</dbReference>
<evidence type="ECO:0000313" key="4">
    <source>
        <dbReference type="EMBL" id="KAG7194257.1"/>
    </source>
</evidence>
<feature type="compositionally biased region" description="Low complexity" evidence="1">
    <location>
        <begin position="227"/>
        <end position="251"/>
    </location>
</feature>
<dbReference type="AlphaFoldDB" id="A0A9P7VAF2"/>
<dbReference type="PROSITE" id="PS01009">
    <property type="entry name" value="CRISP_1"/>
    <property type="match status" value="1"/>
</dbReference>
<dbReference type="Gene3D" id="3.40.33.10">
    <property type="entry name" value="CAP"/>
    <property type="match status" value="1"/>
</dbReference>
<dbReference type="EMBL" id="JAHMUF010000008">
    <property type="protein sequence ID" value="KAG7194257.1"/>
    <property type="molecule type" value="Genomic_DNA"/>
</dbReference>
<dbReference type="InterPro" id="IPR018244">
    <property type="entry name" value="Allrgn_V5/Tpx1_CS"/>
</dbReference>
<evidence type="ECO:0000313" key="5">
    <source>
        <dbReference type="Proteomes" id="UP000790833"/>
    </source>
</evidence>
<feature type="chain" id="PRO_5040314058" description="SCP domain-containing protein" evidence="2">
    <location>
        <begin position="23"/>
        <end position="459"/>
    </location>
</feature>
<organism evidence="4 5">
    <name type="scientific">Scheffersomyces spartinae</name>
    <dbReference type="NCBI Taxonomy" id="45513"/>
    <lineage>
        <taxon>Eukaryota</taxon>
        <taxon>Fungi</taxon>
        <taxon>Dikarya</taxon>
        <taxon>Ascomycota</taxon>
        <taxon>Saccharomycotina</taxon>
        <taxon>Pichiomycetes</taxon>
        <taxon>Debaryomycetaceae</taxon>
        <taxon>Scheffersomyces</taxon>
    </lineage>
</organism>
<evidence type="ECO:0000256" key="2">
    <source>
        <dbReference type="SAM" id="SignalP"/>
    </source>
</evidence>
<dbReference type="InterPro" id="IPR014044">
    <property type="entry name" value="CAP_dom"/>
</dbReference>
<name>A0A9P7VAF2_9ASCO</name>
<feature type="signal peptide" evidence="2">
    <location>
        <begin position="1"/>
        <end position="22"/>
    </location>
</feature>
<keyword evidence="5" id="KW-1185">Reference proteome</keyword>
<dbReference type="InterPro" id="IPR035940">
    <property type="entry name" value="CAP_sf"/>
</dbReference>
<dbReference type="GO" id="GO:0005576">
    <property type="term" value="C:extracellular region"/>
    <property type="evidence" value="ECO:0007669"/>
    <property type="project" value="InterPro"/>
</dbReference>
<reference evidence="4" key="1">
    <citation type="submission" date="2021-03" db="EMBL/GenBank/DDBJ databases">
        <authorList>
            <person name="Palmer J.M."/>
        </authorList>
    </citation>
    <scope>NUCLEOTIDE SEQUENCE</scope>
    <source>
        <strain evidence="4">ARV_011</strain>
    </source>
</reference>
<dbReference type="RefSeq" id="XP_043049804.1">
    <property type="nucleotide sequence ID" value="XM_043195631.1"/>
</dbReference>
<dbReference type="OrthoDB" id="337038at2759"/>
<evidence type="ECO:0000259" key="3">
    <source>
        <dbReference type="SMART" id="SM00198"/>
    </source>
</evidence>
<feature type="region of interest" description="Disordered" evidence="1">
    <location>
        <begin position="221"/>
        <end position="251"/>
    </location>
</feature>
<comment type="caution">
    <text evidence="4">The sequence shown here is derived from an EMBL/GenBank/DDBJ whole genome shotgun (WGS) entry which is preliminary data.</text>
</comment>
<sequence>MNFHSFLWASLFVLVNFALVDASPIHLNETTTTAYVRNNVTLSETVPLHSRHGKSRSREGYGSTAVVKLVETHTEYYREVATTSTVVIDETKTITTDCMTTVTEKHHCDACFVSEIINTLETTITISDNMVVPVPTEEASCNACYTAVITITKTEYHGCDNTLIDTSTNTDTMTEDCDECYYSKVVESFLTEVTETDSVGVPITLLPAISTSETGTVIPSSVSYANTSLPGSTRTSLPSSTRTSLPSSTRTSLLSSTRTSLFSSARTSLISSNSTIRDSTFDFSTTSAPIASITSKLSESSKKPSKPTSTAIPKVTADVYADMYLSKDLNITFAKEILDYHNRRRNIHQAPDLSWNKTLYDYAQAYADRYTCGAPLVHSGGPYGENISSGYSTPARGARSWYNERHAFKYGIDDLGTSGHFTQMMWISTTQLGCAYKDCGTRGLAPENVKPALTTDLSY</sequence>
<dbReference type="PANTHER" id="PTHR10334">
    <property type="entry name" value="CYSTEINE-RICH SECRETORY PROTEIN-RELATED"/>
    <property type="match status" value="1"/>
</dbReference>
<protein>
    <recommendedName>
        <fullName evidence="3">SCP domain-containing protein</fullName>
    </recommendedName>
</protein>
<gene>
    <name evidence="4" type="ORF">KQ657_004980</name>
</gene>
<dbReference type="InterPro" id="IPR001283">
    <property type="entry name" value="CRISP-related"/>
</dbReference>
<dbReference type="Proteomes" id="UP000790833">
    <property type="component" value="Unassembled WGS sequence"/>
</dbReference>
<evidence type="ECO:0000256" key="1">
    <source>
        <dbReference type="SAM" id="MobiDB-lite"/>
    </source>
</evidence>
<accession>A0A9P7VAF2</accession>
<dbReference type="SUPFAM" id="SSF55797">
    <property type="entry name" value="PR-1-like"/>
    <property type="match status" value="1"/>
</dbReference>
<dbReference type="Pfam" id="PF00188">
    <property type="entry name" value="CAP"/>
    <property type="match status" value="1"/>
</dbReference>
<dbReference type="PRINTS" id="PR00837">
    <property type="entry name" value="V5TPXLIKE"/>
</dbReference>